<keyword evidence="1" id="KW-1133">Transmembrane helix</keyword>
<gene>
    <name evidence="2 4" type="ORF">CBG20080</name>
    <name evidence="2" type="ORF">CBG_20080</name>
</gene>
<dbReference type="WormBase" id="CBG20080">
    <property type="protein sequence ID" value="CBP49058"/>
    <property type="gene ID" value="WBGene00039157"/>
</dbReference>
<dbReference type="Gene3D" id="1.20.1070.10">
    <property type="entry name" value="Rhodopsin 7-helix transmembrane proteins"/>
    <property type="match status" value="1"/>
</dbReference>
<evidence type="ECO:0000313" key="3">
    <source>
        <dbReference type="Proteomes" id="UP000008549"/>
    </source>
</evidence>
<reference evidence="2 3" key="1">
    <citation type="journal article" date="2003" name="PLoS Biol.">
        <title>The genome sequence of Caenorhabditis briggsae: a platform for comparative genomics.</title>
        <authorList>
            <person name="Stein L.D."/>
            <person name="Bao Z."/>
            <person name="Blasiar D."/>
            <person name="Blumenthal T."/>
            <person name="Brent M.R."/>
            <person name="Chen N."/>
            <person name="Chinwalla A."/>
            <person name="Clarke L."/>
            <person name="Clee C."/>
            <person name="Coghlan A."/>
            <person name="Coulson A."/>
            <person name="D'Eustachio P."/>
            <person name="Fitch D.H."/>
            <person name="Fulton L.A."/>
            <person name="Fulton R.E."/>
            <person name="Griffiths-Jones S."/>
            <person name="Harris T.W."/>
            <person name="Hillier L.W."/>
            <person name="Kamath R."/>
            <person name="Kuwabara P.E."/>
            <person name="Mardis E.R."/>
            <person name="Marra M.A."/>
            <person name="Miner T.L."/>
            <person name="Minx P."/>
            <person name="Mullikin J.C."/>
            <person name="Plumb R.W."/>
            <person name="Rogers J."/>
            <person name="Schein J.E."/>
            <person name="Sohrmann M."/>
            <person name="Spieth J."/>
            <person name="Stajich J.E."/>
            <person name="Wei C."/>
            <person name="Willey D."/>
            <person name="Wilson R.K."/>
            <person name="Durbin R."/>
            <person name="Waterston R.H."/>
        </authorList>
    </citation>
    <scope>NUCLEOTIDE SEQUENCE [LARGE SCALE GENOMIC DNA]</scope>
    <source>
        <strain evidence="2 3">AF16</strain>
    </source>
</reference>
<evidence type="ECO:0000256" key="1">
    <source>
        <dbReference type="SAM" id="Phobius"/>
    </source>
</evidence>
<dbReference type="AlphaFoldDB" id="A8XX17"/>
<dbReference type="PANTHER" id="PTHR47758:SF2">
    <property type="entry name" value="SERPENTINE RECEPTOR, CLASS M"/>
    <property type="match status" value="1"/>
</dbReference>
<name>A8XX17_CAEBR</name>
<dbReference type="PANTHER" id="PTHR47758">
    <property type="entry name" value="SERPENTINE RECEPTOR, CLASS M-RELATED"/>
    <property type="match status" value="1"/>
</dbReference>
<sequence>MVMVKFQVSQVKTILKATSKQDANFGIFLIPISIGIPALALVCLGYIPKSEVFPQEIMNKMKNQGMATTLTIPMALEMANIMPLICASFIFLVMLVSIIFAISCFVRIKILMKQKFAASTSSSSKKSQDQLNTMLLIQFIFPFFTIHTPILITFFLPFFDINLEFLSDNMLYLSAWCPAANPIIVMSVVKNVREVLQDKFLPRKISVSDGKSSTQDVVLQKRSR</sequence>
<dbReference type="EMBL" id="HE601481">
    <property type="protein sequence ID" value="CAP37186.2"/>
    <property type="molecule type" value="Genomic_DNA"/>
</dbReference>
<reference evidence="2 3" key="2">
    <citation type="journal article" date="2011" name="PLoS Genet.">
        <title>Caenorhabditis briggsae recombinant inbred line genotypes reveal inter-strain incompatibility and the evolution of recombination.</title>
        <authorList>
            <person name="Ross J.A."/>
            <person name="Koboldt D.C."/>
            <person name="Staisch J.E."/>
            <person name="Chamberlin H.M."/>
            <person name="Gupta B.P."/>
            <person name="Miller R.D."/>
            <person name="Baird S.E."/>
            <person name="Haag E.S."/>
        </authorList>
    </citation>
    <scope>NUCLEOTIDE SEQUENCE [LARGE SCALE GENOMIC DNA]</scope>
    <source>
        <strain evidence="2 3">AF16</strain>
    </source>
</reference>
<dbReference type="RefSeq" id="XP_045096948.1">
    <property type="nucleotide sequence ID" value="XM_045235268.1"/>
</dbReference>
<evidence type="ECO:0000313" key="2">
    <source>
        <dbReference type="EMBL" id="CAP37186.2"/>
    </source>
</evidence>
<dbReference type="GeneID" id="8575973"/>
<evidence type="ECO:0000313" key="4">
    <source>
        <dbReference type="WormBase" id="CBG20080"/>
    </source>
</evidence>
<keyword evidence="3" id="KW-1185">Reference proteome</keyword>
<dbReference type="CTD" id="8575973"/>
<dbReference type="SUPFAM" id="SSF81321">
    <property type="entry name" value="Family A G protein-coupled receptor-like"/>
    <property type="match status" value="1"/>
</dbReference>
<organism evidence="2 3">
    <name type="scientific">Caenorhabditis briggsae</name>
    <dbReference type="NCBI Taxonomy" id="6238"/>
    <lineage>
        <taxon>Eukaryota</taxon>
        <taxon>Metazoa</taxon>
        <taxon>Ecdysozoa</taxon>
        <taxon>Nematoda</taxon>
        <taxon>Chromadorea</taxon>
        <taxon>Rhabditida</taxon>
        <taxon>Rhabditina</taxon>
        <taxon>Rhabditomorpha</taxon>
        <taxon>Rhabditoidea</taxon>
        <taxon>Rhabditidae</taxon>
        <taxon>Peloderinae</taxon>
        <taxon>Caenorhabditis</taxon>
    </lineage>
</organism>
<dbReference type="HOGENOM" id="CLU_1236019_0_0_1"/>
<dbReference type="Proteomes" id="UP000008549">
    <property type="component" value="Unassembled WGS sequence"/>
</dbReference>
<dbReference type="eggNOG" id="ENOG502TKD8">
    <property type="taxonomic scope" value="Eukaryota"/>
</dbReference>
<dbReference type="InParanoid" id="A8XX17"/>
<protein>
    <submittedName>
        <fullName evidence="2">Protein CBG20080</fullName>
    </submittedName>
</protein>
<keyword evidence="1" id="KW-0472">Membrane</keyword>
<feature type="transmembrane region" description="Helical" evidence="1">
    <location>
        <begin position="171"/>
        <end position="189"/>
    </location>
</feature>
<accession>A8XX17</accession>
<dbReference type="InterPro" id="IPR019428">
    <property type="entry name" value="7TM_GPCR_serpentine_rcpt_Str"/>
</dbReference>
<keyword evidence="1" id="KW-0812">Transmembrane</keyword>
<feature type="transmembrane region" description="Helical" evidence="1">
    <location>
        <begin position="81"/>
        <end position="106"/>
    </location>
</feature>
<dbReference type="OMA" id="IMALACT"/>
<dbReference type="Pfam" id="PF10326">
    <property type="entry name" value="7TM_GPCR_Str"/>
    <property type="match status" value="1"/>
</dbReference>
<proteinExistence type="predicted"/>
<dbReference type="KEGG" id="cbr:CBG_20080"/>
<feature type="transmembrane region" description="Helical" evidence="1">
    <location>
        <begin position="135"/>
        <end position="159"/>
    </location>
</feature>
<feature type="transmembrane region" description="Helical" evidence="1">
    <location>
        <begin position="25"/>
        <end position="47"/>
    </location>
</feature>